<keyword evidence="5 9" id="KW-0547">Nucleotide-binding</keyword>
<accession>A0ABS1UII6</accession>
<dbReference type="Proteomes" id="UP000661193">
    <property type="component" value="Unassembled WGS sequence"/>
</dbReference>
<protein>
    <recommendedName>
        <fullName evidence="3 9">Gluconokinase</fullName>
        <ecNumber evidence="3 9">2.7.1.12</ecNumber>
    </recommendedName>
</protein>
<dbReference type="InterPro" id="IPR027417">
    <property type="entry name" value="P-loop_NTPase"/>
</dbReference>
<dbReference type="Pfam" id="PF13671">
    <property type="entry name" value="AAA_33"/>
    <property type="match status" value="1"/>
</dbReference>
<organism evidence="10 11">
    <name type="scientific">Micromonospora fiedleri</name>
    <dbReference type="NCBI Taxonomy" id="1157498"/>
    <lineage>
        <taxon>Bacteria</taxon>
        <taxon>Bacillati</taxon>
        <taxon>Actinomycetota</taxon>
        <taxon>Actinomycetes</taxon>
        <taxon>Micromonosporales</taxon>
        <taxon>Micromonosporaceae</taxon>
        <taxon>Micromonospora</taxon>
    </lineage>
</organism>
<dbReference type="NCBIfam" id="TIGR01313">
    <property type="entry name" value="therm_gnt_kin"/>
    <property type="match status" value="1"/>
</dbReference>
<dbReference type="SUPFAM" id="SSF52540">
    <property type="entry name" value="P-loop containing nucleoside triphosphate hydrolases"/>
    <property type="match status" value="1"/>
</dbReference>
<dbReference type="CDD" id="cd02021">
    <property type="entry name" value="GntK"/>
    <property type="match status" value="1"/>
</dbReference>
<comment type="caution">
    <text evidence="10">The sequence shown here is derived from an EMBL/GenBank/DDBJ whole genome shotgun (WGS) entry which is preliminary data.</text>
</comment>
<name>A0ABS1UII6_9ACTN</name>
<comment type="catalytic activity">
    <reaction evidence="8 9">
        <text>D-gluconate + ATP = 6-phospho-D-gluconate + ADP + H(+)</text>
        <dbReference type="Rhea" id="RHEA:19433"/>
        <dbReference type="ChEBI" id="CHEBI:15378"/>
        <dbReference type="ChEBI" id="CHEBI:18391"/>
        <dbReference type="ChEBI" id="CHEBI:30616"/>
        <dbReference type="ChEBI" id="CHEBI:58759"/>
        <dbReference type="ChEBI" id="CHEBI:456216"/>
        <dbReference type="EC" id="2.7.1.12"/>
    </reaction>
</comment>
<evidence type="ECO:0000256" key="6">
    <source>
        <dbReference type="ARBA" id="ARBA00022777"/>
    </source>
</evidence>
<evidence type="ECO:0000256" key="7">
    <source>
        <dbReference type="ARBA" id="ARBA00022840"/>
    </source>
</evidence>
<evidence type="ECO:0000313" key="11">
    <source>
        <dbReference type="Proteomes" id="UP000661193"/>
    </source>
</evidence>
<dbReference type="EC" id="2.7.1.12" evidence="3 9"/>
<evidence type="ECO:0000256" key="2">
    <source>
        <dbReference type="ARBA" id="ARBA00008420"/>
    </source>
</evidence>
<keyword evidence="6 9" id="KW-0418">Kinase</keyword>
<evidence type="ECO:0000256" key="8">
    <source>
        <dbReference type="ARBA" id="ARBA00048090"/>
    </source>
</evidence>
<dbReference type="PANTHER" id="PTHR43442:SF3">
    <property type="entry name" value="GLUCONOKINASE-RELATED"/>
    <property type="match status" value="1"/>
</dbReference>
<sequence length="212" mass="23097">MTGEPSTRHIVVMGVSGAGKTTVARGIAARTGLAFAEADEFHSEANVARMRAGIPLDDDDRWPWLQALADWMTARHREGVSTVLTCSALKRSYRDLLRQGPPGVFFVHLDGPTEVIRERMSVRTHEYMPPSLLNSQTATLEPLWPDEPGIVIDLRSTSEALVDEAVRRLGLPVRDESPEPLAGIEVPVDTELVAATEVVAVVEGRPDLSGRA</sequence>
<evidence type="ECO:0000313" key="10">
    <source>
        <dbReference type="EMBL" id="MBL6276152.1"/>
    </source>
</evidence>
<evidence type="ECO:0000256" key="5">
    <source>
        <dbReference type="ARBA" id="ARBA00022741"/>
    </source>
</evidence>
<keyword evidence="4 9" id="KW-0808">Transferase</keyword>
<dbReference type="Gene3D" id="3.40.50.300">
    <property type="entry name" value="P-loop containing nucleotide triphosphate hydrolases"/>
    <property type="match status" value="1"/>
</dbReference>
<keyword evidence="7 9" id="KW-0067">ATP-binding</keyword>
<keyword evidence="11" id="KW-1185">Reference proteome</keyword>
<dbReference type="RefSeq" id="WP_203221016.1">
    <property type="nucleotide sequence ID" value="NZ_JAETXL010000003.1"/>
</dbReference>
<comment type="similarity">
    <text evidence="2 9">Belongs to the gluconokinase GntK/GntV family.</text>
</comment>
<reference evidence="10 11" key="1">
    <citation type="submission" date="2021-01" db="EMBL/GenBank/DDBJ databases">
        <title>Genome sequencing of Micromonospora fiedleri MG-37.</title>
        <authorList>
            <person name="Moreland P.E.J."/>
            <person name="Stach J.E.M."/>
        </authorList>
    </citation>
    <scope>NUCLEOTIDE SEQUENCE [LARGE SCALE GENOMIC DNA]</scope>
    <source>
        <strain evidence="10 11">MG-37</strain>
    </source>
</reference>
<evidence type="ECO:0000256" key="3">
    <source>
        <dbReference type="ARBA" id="ARBA00012054"/>
    </source>
</evidence>
<evidence type="ECO:0000256" key="1">
    <source>
        <dbReference type="ARBA" id="ARBA00004761"/>
    </source>
</evidence>
<gene>
    <name evidence="10" type="ORF">JMF97_08265</name>
</gene>
<evidence type="ECO:0000256" key="9">
    <source>
        <dbReference type="RuleBase" id="RU363066"/>
    </source>
</evidence>
<dbReference type="EMBL" id="JAETXL010000003">
    <property type="protein sequence ID" value="MBL6276152.1"/>
    <property type="molecule type" value="Genomic_DNA"/>
</dbReference>
<proteinExistence type="inferred from homology"/>
<dbReference type="InterPro" id="IPR006001">
    <property type="entry name" value="Therm_gnt_kin"/>
</dbReference>
<comment type="pathway">
    <text evidence="1">Carbohydrate acid metabolism.</text>
</comment>
<evidence type="ECO:0000256" key="4">
    <source>
        <dbReference type="ARBA" id="ARBA00022679"/>
    </source>
</evidence>
<dbReference type="PANTHER" id="PTHR43442">
    <property type="entry name" value="GLUCONOKINASE-RELATED"/>
    <property type="match status" value="1"/>
</dbReference>